<evidence type="ECO:0000256" key="1">
    <source>
        <dbReference type="SAM" id="MobiDB-lite"/>
    </source>
</evidence>
<dbReference type="HOGENOM" id="CLU_566387_0_0_1"/>
<dbReference type="SUPFAM" id="SSF81296">
    <property type="entry name" value="E set domains"/>
    <property type="match status" value="1"/>
</dbReference>
<dbReference type="InterPro" id="IPR014752">
    <property type="entry name" value="Arrestin-like_C"/>
</dbReference>
<dbReference type="EMBL" id="KL198042">
    <property type="protein sequence ID" value="KDQ13742.1"/>
    <property type="molecule type" value="Genomic_DNA"/>
</dbReference>
<sequence length="435" mass="47922">MASILSALGITQPTLRLTLQQSFFFLHPNSPRDLVVRGYVVLGLPKPKEIKSITVRLVGHYNVLFPDSTYETGDIFEKHVTIDMPSDGYRMQKGEHSFAFTIPIPHTCAPYERCRYGRTWHRIYAVAKGPGLTGDVTGEAVVELVANPSEEGETQALDIDVQGFADYIGPHALTLRSQHFTVASLVQFSLSLPSISAGIRIQSITATIAQRFRLRSMTSDKDVRPPVHRRQLFCLDGTIAGSATPIKRRSSCEESPKPTPSQPLRRVLTAGANVLMAPLETLGSMPRLPVTLRQGSSFFIEHVARMPNDDNIRPTTQAATRAAISTTHDIEFEVRFDRLDDTLRPIGNTLAWKVMRPITISSCCCMLESVVLPSYTACDPLSSPLRGPRVAGTQCSQRCVCGATIDWLIEDLVKSQQDPLPGYSLPYSKNDGIGT</sequence>
<dbReference type="Proteomes" id="UP000027195">
    <property type="component" value="Unassembled WGS sequence"/>
</dbReference>
<evidence type="ECO:0000313" key="3">
    <source>
        <dbReference type="Proteomes" id="UP000027195"/>
    </source>
</evidence>
<dbReference type="AlphaFoldDB" id="A0A067MPE0"/>
<keyword evidence="3" id="KW-1185">Reference proteome</keyword>
<name>A0A067MPE0_BOTB1</name>
<organism evidence="2 3">
    <name type="scientific">Botryobasidium botryosum (strain FD-172 SS1)</name>
    <dbReference type="NCBI Taxonomy" id="930990"/>
    <lineage>
        <taxon>Eukaryota</taxon>
        <taxon>Fungi</taxon>
        <taxon>Dikarya</taxon>
        <taxon>Basidiomycota</taxon>
        <taxon>Agaricomycotina</taxon>
        <taxon>Agaricomycetes</taxon>
        <taxon>Cantharellales</taxon>
        <taxon>Botryobasidiaceae</taxon>
        <taxon>Botryobasidium</taxon>
    </lineage>
</organism>
<gene>
    <name evidence="2" type="ORF">BOTBODRAFT_188439</name>
</gene>
<evidence type="ECO:0008006" key="4">
    <source>
        <dbReference type="Google" id="ProtNLM"/>
    </source>
</evidence>
<dbReference type="Gene3D" id="2.60.40.640">
    <property type="match status" value="1"/>
</dbReference>
<dbReference type="InParanoid" id="A0A067MPE0"/>
<dbReference type="InterPro" id="IPR014756">
    <property type="entry name" value="Ig_E-set"/>
</dbReference>
<dbReference type="OrthoDB" id="3345971at2759"/>
<evidence type="ECO:0000313" key="2">
    <source>
        <dbReference type="EMBL" id="KDQ13742.1"/>
    </source>
</evidence>
<accession>A0A067MPE0</accession>
<feature type="region of interest" description="Disordered" evidence="1">
    <location>
        <begin position="245"/>
        <end position="264"/>
    </location>
</feature>
<reference evidence="3" key="1">
    <citation type="journal article" date="2014" name="Proc. Natl. Acad. Sci. U.S.A.">
        <title>Extensive sampling of basidiomycete genomes demonstrates inadequacy of the white-rot/brown-rot paradigm for wood decay fungi.</title>
        <authorList>
            <person name="Riley R."/>
            <person name="Salamov A.A."/>
            <person name="Brown D.W."/>
            <person name="Nagy L.G."/>
            <person name="Floudas D."/>
            <person name="Held B.W."/>
            <person name="Levasseur A."/>
            <person name="Lombard V."/>
            <person name="Morin E."/>
            <person name="Otillar R."/>
            <person name="Lindquist E.A."/>
            <person name="Sun H."/>
            <person name="LaButti K.M."/>
            <person name="Schmutz J."/>
            <person name="Jabbour D."/>
            <person name="Luo H."/>
            <person name="Baker S.E."/>
            <person name="Pisabarro A.G."/>
            <person name="Walton J.D."/>
            <person name="Blanchette R.A."/>
            <person name="Henrissat B."/>
            <person name="Martin F."/>
            <person name="Cullen D."/>
            <person name="Hibbett D.S."/>
            <person name="Grigoriev I.V."/>
        </authorList>
    </citation>
    <scope>NUCLEOTIDE SEQUENCE [LARGE SCALE GENOMIC DNA]</scope>
    <source>
        <strain evidence="3">FD-172 SS1</strain>
    </source>
</reference>
<proteinExistence type="predicted"/>
<protein>
    <recommendedName>
        <fullName evidence="4">Arrestin-like N-terminal domain-containing protein</fullName>
    </recommendedName>
</protein>